<dbReference type="InterPro" id="IPR015890">
    <property type="entry name" value="Chorismate_C"/>
</dbReference>
<dbReference type="InterPro" id="IPR043131">
    <property type="entry name" value="BCAT-like_N"/>
</dbReference>
<dbReference type="PANTHER" id="PTHR11236:SF50">
    <property type="entry name" value="AMINODEOXYCHORISMATE SYNTHASE COMPONENT 1"/>
    <property type="match status" value="1"/>
</dbReference>
<dbReference type="PANTHER" id="PTHR11236">
    <property type="entry name" value="AMINOBENZOATE/ANTHRANILATE SYNTHASE"/>
    <property type="match status" value="1"/>
</dbReference>
<dbReference type="InterPro" id="IPR019999">
    <property type="entry name" value="Anth_synth_I-like"/>
</dbReference>
<dbReference type="SUPFAM" id="SSF56752">
    <property type="entry name" value="D-aminoacid aminotransferase-like PLP-dependent enzymes"/>
    <property type="match status" value="1"/>
</dbReference>
<comment type="similarity">
    <text evidence="2">Belongs to the class-IV pyridoxal-phosphate-dependent aminotransferase family.</text>
</comment>
<evidence type="ECO:0000259" key="4">
    <source>
        <dbReference type="Pfam" id="PF00425"/>
    </source>
</evidence>
<keyword evidence="3" id="KW-0663">Pyridoxal phosphate</keyword>
<dbReference type="Gene3D" id="3.20.10.10">
    <property type="entry name" value="D-amino Acid Aminotransferase, subunit A, domain 2"/>
    <property type="match status" value="1"/>
</dbReference>
<evidence type="ECO:0000313" key="5">
    <source>
        <dbReference type="EMBL" id="VAW03559.1"/>
    </source>
</evidence>
<dbReference type="AlphaFoldDB" id="A0A3B0SSY1"/>
<feature type="domain" description="Chorismate-utilising enzyme C-terminal" evidence="4">
    <location>
        <begin position="130"/>
        <end position="384"/>
    </location>
</feature>
<dbReference type="Pfam" id="PF01063">
    <property type="entry name" value="Aminotran_4"/>
    <property type="match status" value="1"/>
</dbReference>
<dbReference type="EC" id="4.1.3.38" evidence="5"/>
<name>A0A3B0SSY1_9ZZZZ</name>
<dbReference type="Gene3D" id="3.30.470.10">
    <property type="match status" value="1"/>
</dbReference>
<keyword evidence="5" id="KW-0032">Aminotransferase</keyword>
<proteinExistence type="inferred from homology"/>
<accession>A0A3B0SSY1</accession>
<evidence type="ECO:0000256" key="1">
    <source>
        <dbReference type="ARBA" id="ARBA00001933"/>
    </source>
</evidence>
<dbReference type="GO" id="GO:0046820">
    <property type="term" value="F:4-amino-4-deoxychorismate synthase activity"/>
    <property type="evidence" value="ECO:0007669"/>
    <property type="project" value="UniProtKB-EC"/>
</dbReference>
<dbReference type="InterPro" id="IPR018300">
    <property type="entry name" value="Aminotrans_IV_CS"/>
</dbReference>
<dbReference type="GO" id="GO:0000162">
    <property type="term" value="P:L-tryptophan biosynthetic process"/>
    <property type="evidence" value="ECO:0007669"/>
    <property type="project" value="TreeGrafter"/>
</dbReference>
<dbReference type="InterPro" id="IPR005802">
    <property type="entry name" value="ADC_synth_comp_1"/>
</dbReference>
<dbReference type="InterPro" id="IPR001544">
    <property type="entry name" value="Aminotrans_IV"/>
</dbReference>
<dbReference type="EMBL" id="UOEJ01000173">
    <property type="protein sequence ID" value="VAW03559.1"/>
    <property type="molecule type" value="Genomic_DNA"/>
</dbReference>
<dbReference type="InterPro" id="IPR005801">
    <property type="entry name" value="ADC_synthase"/>
</dbReference>
<dbReference type="PROSITE" id="PS00770">
    <property type="entry name" value="AA_TRANSFER_CLASS_4"/>
    <property type="match status" value="1"/>
</dbReference>
<dbReference type="SUPFAM" id="SSF56322">
    <property type="entry name" value="ADC synthase"/>
    <property type="match status" value="1"/>
</dbReference>
<reference evidence="5" key="1">
    <citation type="submission" date="2018-06" db="EMBL/GenBank/DDBJ databases">
        <authorList>
            <person name="Zhirakovskaya E."/>
        </authorList>
    </citation>
    <scope>NUCLEOTIDE SEQUENCE</scope>
</reference>
<dbReference type="GO" id="GO:0008696">
    <property type="term" value="F:4-amino-4-deoxychorismate lyase activity"/>
    <property type="evidence" value="ECO:0007669"/>
    <property type="project" value="UniProtKB-EC"/>
</dbReference>
<keyword evidence="5" id="KW-0808">Transferase</keyword>
<dbReference type="Gene3D" id="3.60.120.10">
    <property type="entry name" value="Anthranilate synthase"/>
    <property type="match status" value="1"/>
</dbReference>
<keyword evidence="5" id="KW-0456">Lyase</keyword>
<dbReference type="InterPro" id="IPR036038">
    <property type="entry name" value="Aminotransferase-like"/>
</dbReference>
<dbReference type="Pfam" id="PF00425">
    <property type="entry name" value="Chorismate_bind"/>
    <property type="match status" value="1"/>
</dbReference>
<dbReference type="PRINTS" id="PR00095">
    <property type="entry name" value="ANTSNTHASEI"/>
</dbReference>
<gene>
    <name evidence="5" type="ORF">MNBD_ALPHA01-1846</name>
</gene>
<dbReference type="InterPro" id="IPR043132">
    <property type="entry name" value="BCAT-like_C"/>
</dbReference>
<evidence type="ECO:0000256" key="2">
    <source>
        <dbReference type="ARBA" id="ARBA00009320"/>
    </source>
</evidence>
<dbReference type="GO" id="GO:0009396">
    <property type="term" value="P:folic acid-containing compound biosynthetic process"/>
    <property type="evidence" value="ECO:0007669"/>
    <property type="project" value="InterPro"/>
</dbReference>
<comment type="cofactor">
    <cofactor evidence="1">
        <name>pyridoxal 5'-phosphate</name>
        <dbReference type="ChEBI" id="CHEBI:597326"/>
    </cofactor>
</comment>
<dbReference type="EC" id="2.6.1.85" evidence="5"/>
<organism evidence="5">
    <name type="scientific">hydrothermal vent metagenome</name>
    <dbReference type="NCBI Taxonomy" id="652676"/>
    <lineage>
        <taxon>unclassified sequences</taxon>
        <taxon>metagenomes</taxon>
        <taxon>ecological metagenomes</taxon>
    </lineage>
</organism>
<dbReference type="NCBIfam" id="TIGR00553">
    <property type="entry name" value="pabB"/>
    <property type="match status" value="1"/>
</dbReference>
<protein>
    <submittedName>
        <fullName evidence="5">Para-aminobenzoate synthase, aminase component / Aminodeoxychorismate lyase</fullName>
        <ecNumber evidence="5">2.6.1.85</ecNumber>
        <ecNumber evidence="5">4.1.3.38</ecNumber>
    </submittedName>
</protein>
<sequence length="621" mass="70453">MTQQKSGNFSIYLDNDRAKGPCQATAYQFQNPHELIVAREISEIQPAFDRLRQCLQDGYYVAGWISYETGLSLEGRLEGLCKSRYKVPFISFGVYKDILKIRSEDGEAHWLEKSCADDYLIENARLNISRNDYGMAVDKIHEFLKAGDIYQVNFTLKSLFDFTGRPESYFAAMRKAQRVQYGAFIQSDELSVLSLSPELFFQKRGRKIHVRPMKGTCPRGRTVEEDRQNADFMRNDEKNRAENLMIVDLLRNDLARISTAASVKVKSLYDVEKYRTLFQMTSSIEAEVAADIDAIDLFRALFPCGSVTGAPKIRAMEIISELENEPRGIYTGAIGYMSPDGDCCFSVPIRTITISPDGQGEMGIGSAIVADSRATAEYDECLLKAQFATGNFRDFELIETLRWSGGKNISQDMSHDMKSGYHLLDRHMARLKSSAEYFDFSCDERAILNDLQCHAGWLDGNRTWKIRLLLSQSGEISITSTPYEPEEKIRPVTLSRKTVDSRNPMIFHKTTDRAFYDGELASHQEKYASYDVLFVNERGELTEGSFNNIFLKVADILYTPCLTSGLLNGILRQSMLHDPQVRLVEKPLTIDDLQQAENIYMGNSLRGLVEVTYMDQGVFTT</sequence>
<evidence type="ECO:0000256" key="3">
    <source>
        <dbReference type="ARBA" id="ARBA00022898"/>
    </source>
</evidence>